<proteinExistence type="predicted"/>
<dbReference type="AlphaFoldDB" id="A0A0F9CQP3"/>
<name>A0A0F9CQP3_9ZZZZ</name>
<accession>A0A0F9CQP3</accession>
<gene>
    <name evidence="2" type="ORF">LCGC14_2294690</name>
</gene>
<dbReference type="EMBL" id="LAZR01032221">
    <property type="protein sequence ID" value="KKL51514.1"/>
    <property type="molecule type" value="Genomic_DNA"/>
</dbReference>
<evidence type="ECO:0000256" key="1">
    <source>
        <dbReference type="SAM" id="MobiDB-lite"/>
    </source>
</evidence>
<organism evidence="2">
    <name type="scientific">marine sediment metagenome</name>
    <dbReference type="NCBI Taxonomy" id="412755"/>
    <lineage>
        <taxon>unclassified sequences</taxon>
        <taxon>metagenomes</taxon>
        <taxon>ecological metagenomes</taxon>
    </lineage>
</organism>
<sequence>RIQGREQARVRDHGEDRSVPSRGRDRRRVRDAGSREKAIDKIELDVLNSHDFGPKDEDQTVAFQAALQKAVLEGARPQIIPRLLQTVFYDLIREDLWDGLKRYQFPVVDFKRLRSHCILRTKQFAPTLF</sequence>
<protein>
    <submittedName>
        <fullName evidence="2">Uncharacterized protein</fullName>
    </submittedName>
</protein>
<reference evidence="2" key="1">
    <citation type="journal article" date="2015" name="Nature">
        <title>Complex archaea that bridge the gap between prokaryotes and eukaryotes.</title>
        <authorList>
            <person name="Spang A."/>
            <person name="Saw J.H."/>
            <person name="Jorgensen S.L."/>
            <person name="Zaremba-Niedzwiedzka K."/>
            <person name="Martijn J."/>
            <person name="Lind A.E."/>
            <person name="van Eijk R."/>
            <person name="Schleper C."/>
            <person name="Guy L."/>
            <person name="Ettema T.J."/>
        </authorList>
    </citation>
    <scope>NUCLEOTIDE SEQUENCE</scope>
</reference>
<feature type="non-terminal residue" evidence="2">
    <location>
        <position position="1"/>
    </location>
</feature>
<evidence type="ECO:0000313" key="2">
    <source>
        <dbReference type="EMBL" id="KKL51514.1"/>
    </source>
</evidence>
<comment type="caution">
    <text evidence="2">The sequence shown here is derived from an EMBL/GenBank/DDBJ whole genome shotgun (WGS) entry which is preliminary data.</text>
</comment>
<feature type="region of interest" description="Disordered" evidence="1">
    <location>
        <begin position="1"/>
        <end position="34"/>
    </location>
</feature>